<feature type="transmembrane region" description="Helical" evidence="1">
    <location>
        <begin position="256"/>
        <end position="277"/>
    </location>
</feature>
<keyword evidence="1" id="KW-0472">Membrane</keyword>
<reference evidence="2 3" key="1">
    <citation type="submission" date="2018-03" db="EMBL/GenBank/DDBJ databases">
        <title>Genomic Encyclopedia of Archaeal and Bacterial Type Strains, Phase II (KMG-II): from individual species to whole genera.</title>
        <authorList>
            <person name="Goeker M."/>
        </authorList>
    </citation>
    <scope>NUCLEOTIDE SEQUENCE [LARGE SCALE GENOMIC DNA]</scope>
    <source>
        <strain evidence="2 3">DSM 44889</strain>
    </source>
</reference>
<accession>A0A316AEL8</accession>
<feature type="transmembrane region" description="Helical" evidence="1">
    <location>
        <begin position="159"/>
        <end position="179"/>
    </location>
</feature>
<evidence type="ECO:0000256" key="1">
    <source>
        <dbReference type="SAM" id="Phobius"/>
    </source>
</evidence>
<gene>
    <name evidence="2" type="ORF">BXY45_10115</name>
</gene>
<dbReference type="RefSeq" id="WP_109772274.1">
    <property type="nucleotide sequence ID" value="NZ_QGDQ01000001.1"/>
</dbReference>
<dbReference type="EMBL" id="QGDQ01000001">
    <property type="protein sequence ID" value="PWJ56042.1"/>
    <property type="molecule type" value="Genomic_DNA"/>
</dbReference>
<sequence length="496" mass="52267">MRVTVEAQRRAVSRVLDLEQAGTSRSDASRSVASQAGLPVARLERWLEDQEALARRNGGGSRRDRSPRARWSQRPGLRPVAILRSATAGITALAVGADVMLKFPITTTTVLSVLLLPVWLPRLRRYRGATTVVAFGVVALLAGWTIAELTTQHVIDPKLAQSTAVGVLSALGAVGLLLWVRSALGVETMALIVGVGMLVAVGLDGFSPINAWKYQLSLPVTTIVLAVVARWRQPVLSAAALVLLAVVGLAFDSRSYAGFCVLTAAVMLWQAFPSAVAGQARSAWHRVQMGMLLVLAITGAGAIGQQLLVGGALGEEVAARSQAQVTAGGGSLLVGGRPEMQATISLVPSQPWGFGLGAVPNQEDVLLAKQGMAKVGIQPGNGYVDHYMFGGHIELHSIIADLWASCGVVGAAFGLAMAFLLLDALLADAVSRRASAQSVFWVASAVWFLGFGPLYTNMPDVAFALAVALTPAVVAHRRRKRTTSWSPLHTTPPLNP</sequence>
<feature type="transmembrane region" description="Helical" evidence="1">
    <location>
        <begin position="289"/>
        <end position="308"/>
    </location>
</feature>
<name>A0A316AEL8_9ACTN</name>
<feature type="transmembrane region" description="Helical" evidence="1">
    <location>
        <begin position="402"/>
        <end position="426"/>
    </location>
</feature>
<organism evidence="2 3">
    <name type="scientific">Quadrisphaera granulorum</name>
    <dbReference type="NCBI Taxonomy" id="317664"/>
    <lineage>
        <taxon>Bacteria</taxon>
        <taxon>Bacillati</taxon>
        <taxon>Actinomycetota</taxon>
        <taxon>Actinomycetes</taxon>
        <taxon>Kineosporiales</taxon>
        <taxon>Kineosporiaceae</taxon>
        <taxon>Quadrisphaera</taxon>
    </lineage>
</organism>
<feature type="transmembrane region" description="Helical" evidence="1">
    <location>
        <begin position="128"/>
        <end position="147"/>
    </location>
</feature>
<keyword evidence="1" id="KW-1133">Transmembrane helix</keyword>
<feature type="transmembrane region" description="Helical" evidence="1">
    <location>
        <begin position="186"/>
        <end position="206"/>
    </location>
</feature>
<feature type="transmembrane region" description="Helical" evidence="1">
    <location>
        <begin position="234"/>
        <end position="250"/>
    </location>
</feature>
<protein>
    <recommendedName>
        <fullName evidence="4">O-antigen ligase</fullName>
    </recommendedName>
</protein>
<comment type="caution">
    <text evidence="2">The sequence shown here is derived from an EMBL/GenBank/DDBJ whole genome shotgun (WGS) entry which is preliminary data.</text>
</comment>
<feature type="transmembrane region" description="Helical" evidence="1">
    <location>
        <begin position="103"/>
        <end position="121"/>
    </location>
</feature>
<dbReference type="OrthoDB" id="5181551at2"/>
<evidence type="ECO:0000313" key="2">
    <source>
        <dbReference type="EMBL" id="PWJ56042.1"/>
    </source>
</evidence>
<proteinExistence type="predicted"/>
<feature type="transmembrane region" description="Helical" evidence="1">
    <location>
        <begin position="76"/>
        <end position="97"/>
    </location>
</feature>
<evidence type="ECO:0008006" key="4">
    <source>
        <dbReference type="Google" id="ProtNLM"/>
    </source>
</evidence>
<evidence type="ECO:0000313" key="3">
    <source>
        <dbReference type="Proteomes" id="UP000245469"/>
    </source>
</evidence>
<dbReference type="AlphaFoldDB" id="A0A316AEL8"/>
<keyword evidence="1" id="KW-0812">Transmembrane</keyword>
<dbReference type="Proteomes" id="UP000245469">
    <property type="component" value="Unassembled WGS sequence"/>
</dbReference>
<keyword evidence="3" id="KW-1185">Reference proteome</keyword>